<evidence type="ECO:0000256" key="1">
    <source>
        <dbReference type="ARBA" id="ARBA00010641"/>
    </source>
</evidence>
<reference evidence="7 8" key="1">
    <citation type="journal article" date="2013" name="Front. Microbiol.">
        <title>The genome of Nitrospina gracilis illuminates the metabolism and evolution of the major marine nitrite oxidizer.</title>
        <authorList>
            <person name="Luecker S."/>
            <person name="Nowka B."/>
            <person name="Rattei T."/>
            <person name="Spieck E."/>
            <person name="and Daims H."/>
        </authorList>
    </citation>
    <scope>NUCLEOTIDE SEQUENCE [LARGE SCALE GENOMIC DNA]</scope>
    <source>
        <strain evidence="7 8">3/211</strain>
    </source>
</reference>
<evidence type="ECO:0000313" key="7">
    <source>
        <dbReference type="EMBL" id="CCQ90678.1"/>
    </source>
</evidence>
<dbReference type="InterPro" id="IPR013324">
    <property type="entry name" value="RNA_pol_sigma_r3/r4-like"/>
</dbReference>
<dbReference type="InterPro" id="IPR013325">
    <property type="entry name" value="RNA_pol_sigma_r2"/>
</dbReference>
<dbReference type="HOGENOM" id="CLU_047691_12_5_0"/>
<dbReference type="PANTHER" id="PTHR43133">
    <property type="entry name" value="RNA POLYMERASE ECF-TYPE SIGMA FACTO"/>
    <property type="match status" value="1"/>
</dbReference>
<dbReference type="NCBIfam" id="TIGR02937">
    <property type="entry name" value="sigma70-ECF"/>
    <property type="match status" value="1"/>
</dbReference>
<dbReference type="EMBL" id="CAQJ01000040">
    <property type="protein sequence ID" value="CCQ90678.1"/>
    <property type="molecule type" value="Genomic_DNA"/>
</dbReference>
<dbReference type="InterPro" id="IPR036388">
    <property type="entry name" value="WH-like_DNA-bd_sf"/>
</dbReference>
<proteinExistence type="inferred from homology"/>
<dbReference type="GO" id="GO:0016987">
    <property type="term" value="F:sigma factor activity"/>
    <property type="evidence" value="ECO:0007669"/>
    <property type="project" value="UniProtKB-KW"/>
</dbReference>
<dbReference type="GO" id="GO:0003677">
    <property type="term" value="F:DNA binding"/>
    <property type="evidence" value="ECO:0007669"/>
    <property type="project" value="InterPro"/>
</dbReference>
<evidence type="ECO:0000256" key="2">
    <source>
        <dbReference type="ARBA" id="ARBA00023015"/>
    </source>
</evidence>
<dbReference type="AlphaFoldDB" id="M1YYD0"/>
<evidence type="ECO:0000259" key="6">
    <source>
        <dbReference type="Pfam" id="PF08281"/>
    </source>
</evidence>
<keyword evidence="8" id="KW-1185">Reference proteome</keyword>
<protein>
    <submittedName>
        <fullName evidence="7">ECF-type RNA polymerase sigma factor, sigma-70 family</fullName>
    </submittedName>
</protein>
<comment type="similarity">
    <text evidence="1">Belongs to the sigma-70 factor family. ECF subfamily.</text>
</comment>
<dbReference type="Pfam" id="PF04542">
    <property type="entry name" value="Sigma70_r2"/>
    <property type="match status" value="1"/>
</dbReference>
<dbReference type="Gene3D" id="1.10.1740.10">
    <property type="match status" value="1"/>
</dbReference>
<dbReference type="InterPro" id="IPR039425">
    <property type="entry name" value="RNA_pol_sigma-70-like"/>
</dbReference>
<organism evidence="7 8">
    <name type="scientific">Nitrospina gracilis (strain 3/211)</name>
    <dbReference type="NCBI Taxonomy" id="1266370"/>
    <lineage>
        <taxon>Bacteria</taxon>
        <taxon>Pseudomonadati</taxon>
        <taxon>Nitrospinota/Tectimicrobiota group</taxon>
        <taxon>Nitrospinota</taxon>
        <taxon>Nitrospinia</taxon>
        <taxon>Nitrospinales</taxon>
        <taxon>Nitrospinaceae</taxon>
        <taxon>Nitrospina</taxon>
    </lineage>
</organism>
<comment type="caution">
    <text evidence="7">The sequence shown here is derived from an EMBL/GenBank/DDBJ whole genome shotgun (WGS) entry which is preliminary data.</text>
</comment>
<dbReference type="CDD" id="cd06171">
    <property type="entry name" value="Sigma70_r4"/>
    <property type="match status" value="1"/>
</dbReference>
<sequence>MPHSYCDSNLLAVLVSCYEDLKTFLTRKYGCRSLAEEVVQETWLRVRQLSQPIVVDHPRAYLFKMAANLAIDHLRSEKVRKRYISEDSQADEFPKDTPLPDRVLDYKQRLAVLRQAVDELPPRCREVFLLHKFEEYSHAEIAERLDISRNMVEKHIIRGLAHCRNRLRQAMP</sequence>
<accession>M1YYD0</accession>
<dbReference type="SUPFAM" id="SSF88659">
    <property type="entry name" value="Sigma3 and sigma4 domains of RNA polymerase sigma factors"/>
    <property type="match status" value="1"/>
</dbReference>
<dbReference type="FunCoup" id="M1YYD0">
    <property type="interactions" value="92"/>
</dbReference>
<feature type="domain" description="RNA polymerase sigma-70 region 2" evidence="5">
    <location>
        <begin position="18"/>
        <end position="78"/>
    </location>
</feature>
<dbReference type="Pfam" id="PF08281">
    <property type="entry name" value="Sigma70_r4_2"/>
    <property type="match status" value="1"/>
</dbReference>
<feature type="domain" description="RNA polymerase sigma factor 70 region 4 type 2" evidence="6">
    <location>
        <begin position="112"/>
        <end position="163"/>
    </location>
</feature>
<keyword evidence="2" id="KW-0805">Transcription regulation</keyword>
<evidence type="ECO:0000256" key="4">
    <source>
        <dbReference type="ARBA" id="ARBA00023163"/>
    </source>
</evidence>
<dbReference type="PANTHER" id="PTHR43133:SF63">
    <property type="entry name" value="RNA POLYMERASE SIGMA FACTOR FECI-RELATED"/>
    <property type="match status" value="1"/>
</dbReference>
<dbReference type="InterPro" id="IPR013249">
    <property type="entry name" value="RNA_pol_sigma70_r4_t2"/>
</dbReference>
<dbReference type="Gene3D" id="1.10.10.10">
    <property type="entry name" value="Winged helix-like DNA-binding domain superfamily/Winged helix DNA-binding domain"/>
    <property type="match status" value="1"/>
</dbReference>
<dbReference type="OrthoDB" id="9794372at2"/>
<evidence type="ECO:0000259" key="5">
    <source>
        <dbReference type="Pfam" id="PF04542"/>
    </source>
</evidence>
<dbReference type="InterPro" id="IPR007627">
    <property type="entry name" value="RNA_pol_sigma70_r2"/>
</dbReference>
<dbReference type="InterPro" id="IPR014284">
    <property type="entry name" value="RNA_pol_sigma-70_dom"/>
</dbReference>
<dbReference type="GO" id="GO:0006352">
    <property type="term" value="P:DNA-templated transcription initiation"/>
    <property type="evidence" value="ECO:0007669"/>
    <property type="project" value="InterPro"/>
</dbReference>
<dbReference type="STRING" id="1266370.NITGR_360016"/>
<keyword evidence="4" id="KW-0804">Transcription</keyword>
<name>M1YYD0_NITG3</name>
<dbReference type="RefSeq" id="WP_005008472.1">
    <property type="nucleotide sequence ID" value="NZ_HG422173.1"/>
</dbReference>
<dbReference type="Proteomes" id="UP000011704">
    <property type="component" value="Unassembled WGS sequence"/>
</dbReference>
<keyword evidence="3" id="KW-0731">Sigma factor</keyword>
<evidence type="ECO:0000313" key="8">
    <source>
        <dbReference type="Proteomes" id="UP000011704"/>
    </source>
</evidence>
<evidence type="ECO:0000256" key="3">
    <source>
        <dbReference type="ARBA" id="ARBA00023082"/>
    </source>
</evidence>
<dbReference type="InParanoid" id="M1YYD0"/>
<dbReference type="SUPFAM" id="SSF88946">
    <property type="entry name" value="Sigma2 domain of RNA polymerase sigma factors"/>
    <property type="match status" value="1"/>
</dbReference>
<gene>
    <name evidence="7" type="ORF">NITGR_360016</name>
</gene>